<dbReference type="PANTHER" id="PTHR23053">
    <property type="entry name" value="DLEC1 DELETED IN LUNG AND ESOPHAGEAL CANCER 1"/>
    <property type="match status" value="1"/>
</dbReference>
<dbReference type="GO" id="GO:1904158">
    <property type="term" value="P:axonemal central apparatus assembly"/>
    <property type="evidence" value="ECO:0007669"/>
    <property type="project" value="TreeGrafter"/>
</dbReference>
<evidence type="ECO:0000313" key="4">
    <source>
        <dbReference type="Proteomes" id="UP000186817"/>
    </source>
</evidence>
<reference evidence="3 4" key="1">
    <citation type="submission" date="2016-02" db="EMBL/GenBank/DDBJ databases">
        <title>Genome analysis of coral dinoflagellate symbionts highlights evolutionary adaptations to a symbiotic lifestyle.</title>
        <authorList>
            <person name="Aranda M."/>
            <person name="Li Y."/>
            <person name="Liew Y.J."/>
            <person name="Baumgarten S."/>
            <person name="Simakov O."/>
            <person name="Wilson M."/>
            <person name="Piel J."/>
            <person name="Ashoor H."/>
            <person name="Bougouffa S."/>
            <person name="Bajic V.B."/>
            <person name="Ryu T."/>
            <person name="Ravasi T."/>
            <person name="Bayer T."/>
            <person name="Micklem G."/>
            <person name="Kim H."/>
            <person name="Bhak J."/>
            <person name="Lajeunesse T.C."/>
            <person name="Voolstra C.R."/>
        </authorList>
    </citation>
    <scope>NUCLEOTIDE SEQUENCE [LARGE SCALE GENOMIC DNA]</scope>
    <source>
        <strain evidence="3 4">CCMP2467</strain>
    </source>
</reference>
<keyword evidence="1" id="KW-0732">Signal</keyword>
<gene>
    <name evidence="3" type="ORF">AK812_SmicGene23482</name>
</gene>
<feature type="domain" description="HNH nuclease" evidence="2">
    <location>
        <begin position="714"/>
        <end position="764"/>
    </location>
</feature>
<comment type="caution">
    <text evidence="3">The sequence shown here is derived from an EMBL/GenBank/DDBJ whole genome shotgun (WGS) entry which is preliminary data.</text>
</comment>
<feature type="domain" description="HNH nuclease" evidence="2">
    <location>
        <begin position="254"/>
        <end position="303"/>
    </location>
</feature>
<dbReference type="GO" id="GO:0003341">
    <property type="term" value="P:cilium movement"/>
    <property type="evidence" value="ECO:0007669"/>
    <property type="project" value="TreeGrafter"/>
</dbReference>
<feature type="signal peptide" evidence="1">
    <location>
        <begin position="1"/>
        <end position="16"/>
    </location>
</feature>
<dbReference type="OrthoDB" id="430296at2759"/>
<dbReference type="PANTHER" id="PTHR23053:SF0">
    <property type="entry name" value="HYDROCEPHALUS-INDUCING PROTEIN HOMOLOG"/>
    <property type="match status" value="1"/>
</dbReference>
<accession>A0A1Q9DHB6</accession>
<evidence type="ECO:0000313" key="3">
    <source>
        <dbReference type="EMBL" id="OLP94500.1"/>
    </source>
</evidence>
<dbReference type="SMART" id="SM00507">
    <property type="entry name" value="HNHc"/>
    <property type="match status" value="4"/>
</dbReference>
<dbReference type="GO" id="GO:0005930">
    <property type="term" value="C:axoneme"/>
    <property type="evidence" value="ECO:0007669"/>
    <property type="project" value="TreeGrafter"/>
</dbReference>
<dbReference type="InterPro" id="IPR044925">
    <property type="entry name" value="His-Me_finger_sf"/>
</dbReference>
<evidence type="ECO:0000256" key="1">
    <source>
        <dbReference type="SAM" id="SignalP"/>
    </source>
</evidence>
<keyword evidence="4" id="KW-1185">Reference proteome</keyword>
<dbReference type="Pfam" id="PF13392">
    <property type="entry name" value="HNH_3"/>
    <property type="match status" value="4"/>
</dbReference>
<feature type="domain" description="HNH nuclease" evidence="2">
    <location>
        <begin position="66"/>
        <end position="116"/>
    </location>
</feature>
<keyword evidence="3" id="KW-0540">Nuclease</keyword>
<proteinExistence type="predicted"/>
<feature type="domain" description="HNH nuclease" evidence="2">
    <location>
        <begin position="900"/>
        <end position="949"/>
    </location>
</feature>
<name>A0A1Q9DHB6_SYMMI</name>
<protein>
    <submittedName>
        <fullName evidence="3">Putative HNH endonuclease</fullName>
    </submittedName>
</protein>
<dbReference type="InterPro" id="IPR003615">
    <property type="entry name" value="HNH_nuc"/>
</dbReference>
<organism evidence="3 4">
    <name type="scientific">Symbiodinium microadriaticum</name>
    <name type="common">Dinoflagellate</name>
    <name type="synonym">Zooxanthella microadriatica</name>
    <dbReference type="NCBI Taxonomy" id="2951"/>
    <lineage>
        <taxon>Eukaryota</taxon>
        <taxon>Sar</taxon>
        <taxon>Alveolata</taxon>
        <taxon>Dinophyceae</taxon>
        <taxon>Suessiales</taxon>
        <taxon>Symbiodiniaceae</taxon>
        <taxon>Symbiodinium</taxon>
    </lineage>
</organism>
<dbReference type="EMBL" id="LSRX01000539">
    <property type="protein sequence ID" value="OLP94500.1"/>
    <property type="molecule type" value="Genomic_DNA"/>
</dbReference>
<evidence type="ECO:0000259" key="2">
    <source>
        <dbReference type="SMART" id="SM00507"/>
    </source>
</evidence>
<dbReference type="SUPFAM" id="SSF54060">
    <property type="entry name" value="His-Me finger endonucleases"/>
    <property type="match status" value="4"/>
</dbReference>
<keyword evidence="3" id="KW-0378">Hydrolase</keyword>
<sequence>MLRAAWIMRQPAFVSGSFRLLCCRALGVRYVSVGWQVSSHGRVSTATGRVHYGSLHCSGYRKVVIGNQLYNVHRLVAAAFLGPPPTPSCWQVNHLDGDSENNSLTNLQYVTPAENQRHSWATNPKRQTAAAKLGQAILWRPCGDEAWSFCPSQREAERLLGTPRGSVSNCIRGLARKSCGGGVWYEFKAATATVVERGSPPTEIWRPARYPGAPGIIPNLLVSNHGRVSQAKFGFGTISRGTLLRSGYYVVGRAGNYLLVHRAVAATFFGQPENLEIQVNHKDADRGNNHVNNLEYVTAAQDVQHALQRRSRRHKFGKAVQACYSSSDSSKRPWLDFDSIAAAARHTGVSWGRIDRICRGLGTSASWDFKFAEEKQIPGEVWRTPDGNAVCYELEGEANAPEVGSRIEARVPCKKKHTQASKATKIPSSVEEGEIKAVPVKNWLHERQRFNVTTELLEPAPDTPQGQDAQFESVIYQNHTEAPSESSLRYHEGTALVRINLRSQDTGEFMNIEVKLEFYAAESLATIKLEDTCVSATAVAEFPQFSRFTGTASEHFFRFHPETLEVPPRSEKTMELIFRLGGSVVESFKFLHYAKGGVKYSAKVEAGTEAAPGQKGPSMDFCLESAEVTAPAVTSEAQPVELGVRFQPSASTGLFVLQPAFVSGSFRLLRCSALGGRYASVGWQVSSHGRVSTTAGRIHYGSPHCSGYRYVMIGKQCYKVHRLVATAFLGPPPAPTCWMVNHLDGDRENNRLTNLQYVTPAENQRHSWATNLKRQTNAAKLGHAILWRPCGEEAWSFCHSQREAARLLGVSQGLISKCVRGVTRKSCGDGVWYEFKTAPLDEQRALPDEIWRPARYPAEPAIIPNLLVSNYGRISQAKSGFRFVSYGTRQRNGYYSVLRGGRHMLVHRVVAATFLGQPDAPDIHVNHKDLNRGNNHVKNLEYATAAQNSKHFWRMRSGDAHKSSGKAVQAYSIADSSGGSWLDFDSIAAAVRHTGMCRDKIVRICTGLGTDVSWAFRFAAEEQIPGEEWRPAVLEGARRLAP</sequence>
<dbReference type="Proteomes" id="UP000186817">
    <property type="component" value="Unassembled WGS sequence"/>
</dbReference>
<dbReference type="AlphaFoldDB" id="A0A1Q9DHB6"/>
<dbReference type="Gene3D" id="3.90.75.20">
    <property type="match status" value="4"/>
</dbReference>
<dbReference type="GO" id="GO:0004519">
    <property type="term" value="F:endonuclease activity"/>
    <property type="evidence" value="ECO:0007669"/>
    <property type="project" value="UniProtKB-KW"/>
</dbReference>
<dbReference type="InterPro" id="IPR033305">
    <property type="entry name" value="Hydin-like"/>
</dbReference>
<feature type="chain" id="PRO_5013045175" evidence="1">
    <location>
        <begin position="17"/>
        <end position="1042"/>
    </location>
</feature>
<keyword evidence="3" id="KW-0255">Endonuclease</keyword>